<evidence type="ECO:0000313" key="2">
    <source>
        <dbReference type="EMBL" id="WEK38846.1"/>
    </source>
</evidence>
<sequence length="301" mass="32435">MALVCAMTMGLAACGQGDGKAGPNGKTESVRAASGDEATQQKFGLYTEAFNKLIDEHWGVPENFGKYEKLNLPTANPSSSIYFPENITTLEQAIAKLKEGRALSGGGKSQRADAAVDKLIPQLEALLGQWKTLDPYFESRAYRDDGLAKAKAAHPALMAAYQSSVAGIGELDAALSEYQRARNAAQIAALTKSGHTAEASLVDAMQKADHFTTAVLEDKPEEADRLLPGLVEATAKVREAEAKMAADAENKSEFSSIADRLDSMVGSWRDYKQSKSDYERESIVSDYNSAIDRMDDVELPS</sequence>
<dbReference type="Pfam" id="PF12889">
    <property type="entry name" value="DUF3829"/>
    <property type="match status" value="1"/>
</dbReference>
<evidence type="ECO:0000313" key="3">
    <source>
        <dbReference type="Proteomes" id="UP001213664"/>
    </source>
</evidence>
<dbReference type="InterPro" id="IPR024291">
    <property type="entry name" value="DUF3829"/>
</dbReference>
<gene>
    <name evidence="2" type="ORF">P0Y50_09820</name>
</gene>
<reference evidence="2" key="1">
    <citation type="submission" date="2023-03" db="EMBL/GenBank/DDBJ databases">
        <title>Andean soil-derived lignocellulolytic bacterial consortium as a source of novel taxa and putative plastic-active enzymes.</title>
        <authorList>
            <person name="Diaz-Garcia L."/>
            <person name="Chuvochina M."/>
            <person name="Feuerriegel G."/>
            <person name="Bunk B."/>
            <person name="Sproer C."/>
            <person name="Streit W.R."/>
            <person name="Rodriguez L.M."/>
            <person name="Overmann J."/>
            <person name="Jimenez D.J."/>
        </authorList>
    </citation>
    <scope>NUCLEOTIDE SEQUENCE</scope>
    <source>
        <strain evidence="2">MAG 833</strain>
    </source>
</reference>
<feature type="region of interest" description="Disordered" evidence="1">
    <location>
        <begin position="16"/>
        <end position="36"/>
    </location>
</feature>
<dbReference type="EMBL" id="CP119326">
    <property type="protein sequence ID" value="WEK38846.1"/>
    <property type="molecule type" value="Genomic_DNA"/>
</dbReference>
<organism evidence="2 3">
    <name type="scientific">Candidatus Brevundimonas colombiensis</name>
    <dbReference type="NCBI Taxonomy" id="3121376"/>
    <lineage>
        <taxon>Bacteria</taxon>
        <taxon>Pseudomonadati</taxon>
        <taxon>Pseudomonadota</taxon>
        <taxon>Alphaproteobacteria</taxon>
        <taxon>Caulobacterales</taxon>
        <taxon>Caulobacteraceae</taxon>
        <taxon>Brevundimonas</taxon>
    </lineage>
</organism>
<protein>
    <submittedName>
        <fullName evidence="2">DUF3829 domain-containing protein</fullName>
    </submittedName>
</protein>
<dbReference type="Proteomes" id="UP001213664">
    <property type="component" value="Chromosome"/>
</dbReference>
<accession>A0AAJ5WV54</accession>
<name>A0AAJ5WV54_9CAUL</name>
<proteinExistence type="predicted"/>
<evidence type="ECO:0000256" key="1">
    <source>
        <dbReference type="SAM" id="MobiDB-lite"/>
    </source>
</evidence>
<dbReference type="AlphaFoldDB" id="A0AAJ5WV54"/>